<feature type="domain" description="GGDEF" evidence="11">
    <location>
        <begin position="504"/>
        <end position="637"/>
    </location>
</feature>
<protein>
    <submittedName>
        <fullName evidence="12">CHASE and PAS/PAC sensor-containing signal transduction diguanylate cyclase/phosphodiesterase</fullName>
    </submittedName>
</protein>
<dbReference type="InterPro" id="IPR052155">
    <property type="entry name" value="Biofilm_reg_signaling"/>
</dbReference>
<accession>A0A1Y0I7A8</accession>
<dbReference type="CDD" id="cd01949">
    <property type="entry name" value="GGDEF"/>
    <property type="match status" value="1"/>
</dbReference>
<evidence type="ECO:0000256" key="3">
    <source>
        <dbReference type="ARBA" id="ARBA00022692"/>
    </source>
</evidence>
<dbReference type="NCBIfam" id="TIGR00254">
    <property type="entry name" value="GGDEF"/>
    <property type="match status" value="1"/>
</dbReference>
<dbReference type="InterPro" id="IPR000160">
    <property type="entry name" value="GGDEF_dom"/>
</dbReference>
<sequence length="906" mass="101531">MTTHQETLFTILKSPQSKLAWMVFSVGMLVTLSLWYLAGGLVNERTYAAFENQSRQLKSAIEERLVNYEQVLAGSAGLFEVAEQISRNDWSDYIRSLDVEFYYPGIQGVGFARYVPRNQLEAHLATYHNAGEVDYLVHPEGDRPEYYPVVYIEPQTRQNILAYGFDPMGDPVHRRALEEALKFKRVAMTGKVVLVQEQIDESQPGFLLYYPVFSEVVAPGASPIQPAVSLQGFVFSAFRMNHLMDGIVGLISPFLDIRIYDSDVVQAERVMYASNLGSLENEFTFEYQQSLEHGGRTWLLVTRTTPAFDFLARDERPLIVMVSGTIVSCLLLLLMLVLIRARLEAQINAGKYRAITEDTKNITIIFDTQAKPLYLSPSCQRILGYTLDQALKLGVEGIVHPDDAPAVQSSFASVVKGHNAAFLQTRIRNSKGQWLEIEGSYTDMRDVPGVDGIVCNFHDVSELREVQSRLKQLAYYDSLTGLANRQLFEERLQHCIKSIGRREQPAALLFLDLDGFKQINDTLGHDSGDILLCHVARWLSDCVRQDDSVARFGGDEFLVLLSQVSGPEAVAQVAENILNQVCQRIKVKGHEVCVSTSIGIAMIPEDSEDAATLLKFADLAMYRAKELGRNRYQFFTKAINMKAARRMLMQEELRVAKELDQFSLYYQPTVRLHDHKIVGVEALLRWQHPERGLLNAQEFLDVAEDCGLMHSLGGWVLRQACIQAMALQSSFEELVVSVNFTKGQLLDHRFLEAVDDVLSTTGVQPEQLVFEFPADVVVDYQEQIVPVMEALQSRNIKLTLDDFGSGYCALGSMHLYPVTTIKIDRSLVAEILTSQNCAALSSGVVAMAKKLDISVIAEGVESAEQLNVLIESECEYAQGNLFSQPLPESRLAAFLTTYAGQGQRFI</sequence>
<evidence type="ECO:0000256" key="2">
    <source>
        <dbReference type="ARBA" id="ARBA00004370"/>
    </source>
</evidence>
<dbReference type="InterPro" id="IPR013655">
    <property type="entry name" value="PAS_fold_3"/>
</dbReference>
<dbReference type="AlphaFoldDB" id="A0A1Y0I7A8"/>
<comment type="subcellular location">
    <subcellularLocation>
        <location evidence="2">Membrane</location>
    </subcellularLocation>
</comment>
<keyword evidence="13" id="KW-1185">Reference proteome</keyword>
<dbReference type="InterPro" id="IPR006189">
    <property type="entry name" value="CHASE_dom"/>
</dbReference>
<feature type="transmembrane region" description="Helical" evidence="6">
    <location>
        <begin position="20"/>
        <end position="38"/>
    </location>
</feature>
<proteinExistence type="predicted"/>
<evidence type="ECO:0000256" key="5">
    <source>
        <dbReference type="ARBA" id="ARBA00023136"/>
    </source>
</evidence>
<dbReference type="PROSITE" id="PS50887">
    <property type="entry name" value="GGDEF"/>
    <property type="match status" value="1"/>
</dbReference>
<dbReference type="Gene3D" id="3.30.450.350">
    <property type="entry name" value="CHASE domain"/>
    <property type="match status" value="1"/>
</dbReference>
<dbReference type="SUPFAM" id="SSF55073">
    <property type="entry name" value="Nucleotide cyclase"/>
    <property type="match status" value="1"/>
</dbReference>
<evidence type="ECO:0000259" key="11">
    <source>
        <dbReference type="PROSITE" id="PS50887"/>
    </source>
</evidence>
<feature type="domain" description="CHASE" evidence="9">
    <location>
        <begin position="81"/>
        <end position="301"/>
    </location>
</feature>
<dbReference type="Pfam" id="PF00990">
    <property type="entry name" value="GGDEF"/>
    <property type="match status" value="1"/>
</dbReference>
<reference evidence="12 13" key="1">
    <citation type="submission" date="2017-05" db="EMBL/GenBank/DDBJ databases">
        <title>Genomic insights into alkan degradation activity of Oleiphilus messinensis.</title>
        <authorList>
            <person name="Kozyavkin S.A."/>
            <person name="Slesarev A.I."/>
            <person name="Golyshin P.N."/>
            <person name="Korzhenkov A."/>
            <person name="Golyshina O.N."/>
            <person name="Toshchakov S.V."/>
        </authorList>
    </citation>
    <scope>NUCLEOTIDE SEQUENCE [LARGE SCALE GENOMIC DNA]</scope>
    <source>
        <strain evidence="12 13">ME102</strain>
    </source>
</reference>
<organism evidence="12 13">
    <name type="scientific">Oleiphilus messinensis</name>
    <dbReference type="NCBI Taxonomy" id="141451"/>
    <lineage>
        <taxon>Bacteria</taxon>
        <taxon>Pseudomonadati</taxon>
        <taxon>Pseudomonadota</taxon>
        <taxon>Gammaproteobacteria</taxon>
        <taxon>Oceanospirillales</taxon>
        <taxon>Oleiphilaceae</taxon>
        <taxon>Oleiphilus</taxon>
    </lineage>
</organism>
<dbReference type="GO" id="GO:0007165">
    <property type="term" value="P:signal transduction"/>
    <property type="evidence" value="ECO:0007669"/>
    <property type="project" value="UniProtKB-ARBA"/>
</dbReference>
<evidence type="ECO:0000313" key="12">
    <source>
        <dbReference type="EMBL" id="ARU55324.1"/>
    </source>
</evidence>
<dbReference type="PROSITE" id="PS50113">
    <property type="entry name" value="PAC"/>
    <property type="match status" value="1"/>
</dbReference>
<gene>
    <name evidence="12" type="ORF">OLMES_1242</name>
</gene>
<evidence type="ECO:0000259" key="10">
    <source>
        <dbReference type="PROSITE" id="PS50883"/>
    </source>
</evidence>
<dbReference type="PROSITE" id="PS50112">
    <property type="entry name" value="PAS"/>
    <property type="match status" value="1"/>
</dbReference>
<dbReference type="SMART" id="SM01079">
    <property type="entry name" value="CHASE"/>
    <property type="match status" value="1"/>
</dbReference>
<keyword evidence="5 6" id="KW-0472">Membrane</keyword>
<dbReference type="CDD" id="cd01948">
    <property type="entry name" value="EAL"/>
    <property type="match status" value="1"/>
</dbReference>
<dbReference type="Gene3D" id="3.30.70.270">
    <property type="match status" value="1"/>
</dbReference>
<dbReference type="PROSITE" id="PS50839">
    <property type="entry name" value="CHASE"/>
    <property type="match status" value="1"/>
</dbReference>
<feature type="domain" description="PAS" evidence="7">
    <location>
        <begin position="348"/>
        <end position="418"/>
    </location>
</feature>
<dbReference type="InterPro" id="IPR001633">
    <property type="entry name" value="EAL_dom"/>
</dbReference>
<dbReference type="PANTHER" id="PTHR44757">
    <property type="entry name" value="DIGUANYLATE CYCLASE DGCP"/>
    <property type="match status" value="1"/>
</dbReference>
<dbReference type="GO" id="GO:0016020">
    <property type="term" value="C:membrane"/>
    <property type="evidence" value="ECO:0007669"/>
    <property type="project" value="UniProtKB-SubCell"/>
</dbReference>
<dbReference type="EMBL" id="CP021425">
    <property type="protein sequence ID" value="ARU55324.1"/>
    <property type="molecule type" value="Genomic_DNA"/>
</dbReference>
<evidence type="ECO:0000256" key="6">
    <source>
        <dbReference type="SAM" id="Phobius"/>
    </source>
</evidence>
<name>A0A1Y0I7A8_9GAMM</name>
<evidence type="ECO:0000256" key="4">
    <source>
        <dbReference type="ARBA" id="ARBA00022989"/>
    </source>
</evidence>
<dbReference type="SMART" id="SM00267">
    <property type="entry name" value="GGDEF"/>
    <property type="match status" value="1"/>
</dbReference>
<keyword evidence="4 6" id="KW-1133">Transmembrane helix</keyword>
<dbReference type="Gene3D" id="3.20.20.450">
    <property type="entry name" value="EAL domain"/>
    <property type="match status" value="1"/>
</dbReference>
<dbReference type="SUPFAM" id="SSF55785">
    <property type="entry name" value="PYP-like sensor domain (PAS domain)"/>
    <property type="match status" value="1"/>
</dbReference>
<dbReference type="InterPro" id="IPR043128">
    <property type="entry name" value="Rev_trsase/Diguanyl_cyclase"/>
</dbReference>
<evidence type="ECO:0000259" key="8">
    <source>
        <dbReference type="PROSITE" id="PS50113"/>
    </source>
</evidence>
<dbReference type="CDD" id="cd00130">
    <property type="entry name" value="PAS"/>
    <property type="match status" value="1"/>
</dbReference>
<keyword evidence="3 6" id="KW-0812">Transmembrane</keyword>
<evidence type="ECO:0000313" key="13">
    <source>
        <dbReference type="Proteomes" id="UP000196027"/>
    </source>
</evidence>
<dbReference type="KEGG" id="ome:OLMES_1242"/>
<dbReference type="InterPro" id="IPR035919">
    <property type="entry name" value="EAL_sf"/>
</dbReference>
<dbReference type="InterPro" id="IPR000700">
    <property type="entry name" value="PAS-assoc_C"/>
</dbReference>
<feature type="domain" description="EAL" evidence="10">
    <location>
        <begin position="646"/>
        <end position="899"/>
    </location>
</feature>
<evidence type="ECO:0000259" key="7">
    <source>
        <dbReference type="PROSITE" id="PS50112"/>
    </source>
</evidence>
<dbReference type="PANTHER" id="PTHR44757:SF2">
    <property type="entry name" value="BIOFILM ARCHITECTURE MAINTENANCE PROTEIN MBAA"/>
    <property type="match status" value="1"/>
</dbReference>
<dbReference type="InterPro" id="IPR029787">
    <property type="entry name" value="Nucleotide_cyclase"/>
</dbReference>
<dbReference type="FunFam" id="3.30.70.270:FF:000001">
    <property type="entry name" value="Diguanylate cyclase domain protein"/>
    <property type="match status" value="1"/>
</dbReference>
<dbReference type="InterPro" id="IPR035965">
    <property type="entry name" value="PAS-like_dom_sf"/>
</dbReference>
<dbReference type="SUPFAM" id="SSF141868">
    <property type="entry name" value="EAL domain-like"/>
    <property type="match status" value="1"/>
</dbReference>
<dbReference type="InterPro" id="IPR000014">
    <property type="entry name" value="PAS"/>
</dbReference>
<comment type="cofactor">
    <cofactor evidence="1">
        <name>Mg(2+)</name>
        <dbReference type="ChEBI" id="CHEBI:18420"/>
    </cofactor>
</comment>
<dbReference type="Pfam" id="PF08447">
    <property type="entry name" value="PAS_3"/>
    <property type="match status" value="1"/>
</dbReference>
<dbReference type="SMART" id="SM00052">
    <property type="entry name" value="EAL"/>
    <property type="match status" value="1"/>
</dbReference>
<feature type="domain" description="PAC" evidence="8">
    <location>
        <begin position="421"/>
        <end position="472"/>
    </location>
</feature>
<evidence type="ECO:0000256" key="1">
    <source>
        <dbReference type="ARBA" id="ARBA00001946"/>
    </source>
</evidence>
<dbReference type="GO" id="GO:0003824">
    <property type="term" value="F:catalytic activity"/>
    <property type="evidence" value="ECO:0007669"/>
    <property type="project" value="UniProtKB-ARBA"/>
</dbReference>
<dbReference type="InterPro" id="IPR042240">
    <property type="entry name" value="CHASE_sf"/>
</dbReference>
<dbReference type="SMART" id="SM00091">
    <property type="entry name" value="PAS"/>
    <property type="match status" value="1"/>
</dbReference>
<dbReference type="Gene3D" id="3.30.450.20">
    <property type="entry name" value="PAS domain"/>
    <property type="match status" value="1"/>
</dbReference>
<evidence type="ECO:0000259" key="9">
    <source>
        <dbReference type="PROSITE" id="PS50839"/>
    </source>
</evidence>
<dbReference type="PROSITE" id="PS50883">
    <property type="entry name" value="EAL"/>
    <property type="match status" value="1"/>
</dbReference>
<dbReference type="Pfam" id="PF03924">
    <property type="entry name" value="CHASE"/>
    <property type="match status" value="1"/>
</dbReference>
<dbReference type="Pfam" id="PF00563">
    <property type="entry name" value="EAL"/>
    <property type="match status" value="1"/>
</dbReference>
<dbReference type="Proteomes" id="UP000196027">
    <property type="component" value="Chromosome"/>
</dbReference>
<feature type="transmembrane region" description="Helical" evidence="6">
    <location>
        <begin position="318"/>
        <end position="339"/>
    </location>
</feature>
<dbReference type="NCBIfam" id="TIGR00229">
    <property type="entry name" value="sensory_box"/>
    <property type="match status" value="1"/>
</dbReference>
<dbReference type="OrthoDB" id="9176779at2"/>